<reference evidence="2 3" key="1">
    <citation type="submission" date="2015-01" db="EMBL/GenBank/DDBJ databases">
        <title>Genome sequence of the beneficial rhizobacterium Pseudomonas fluorescens 2-79.</title>
        <authorList>
            <person name="Thuermer A."/>
            <person name="Daniel R."/>
        </authorList>
    </citation>
    <scope>NUCLEOTIDE SEQUENCE [LARGE SCALE GENOMIC DNA]</scope>
    <source>
        <strain evidence="2 3">2-79</strain>
    </source>
</reference>
<feature type="domain" description="Glycosyltransferase subfamily 4-like N-terminal" evidence="1">
    <location>
        <begin position="17"/>
        <end position="208"/>
    </location>
</feature>
<dbReference type="PANTHER" id="PTHR12526">
    <property type="entry name" value="GLYCOSYLTRANSFERASE"/>
    <property type="match status" value="1"/>
</dbReference>
<protein>
    <submittedName>
        <fullName evidence="2">Glycogen synthase</fullName>
        <ecNumber evidence="2">2.4.1.11</ecNumber>
    </submittedName>
</protein>
<evidence type="ECO:0000313" key="2">
    <source>
        <dbReference type="EMBL" id="KIR19817.1"/>
    </source>
</evidence>
<dbReference type="EMBL" id="JXCQ01000066">
    <property type="protein sequence ID" value="KIR19817.1"/>
    <property type="molecule type" value="Genomic_DNA"/>
</dbReference>
<proteinExistence type="predicted"/>
<dbReference type="GO" id="GO:0004373">
    <property type="term" value="F:alpha-1,4-glucan glucosyltransferase (UDP-glucose donor) activity"/>
    <property type="evidence" value="ECO:0007669"/>
    <property type="project" value="UniProtKB-EC"/>
</dbReference>
<dbReference type="Pfam" id="PF13692">
    <property type="entry name" value="Glyco_trans_1_4"/>
    <property type="match status" value="1"/>
</dbReference>
<dbReference type="CDD" id="cd03801">
    <property type="entry name" value="GT4_PimA-like"/>
    <property type="match status" value="1"/>
</dbReference>
<organism evidence="2 3">
    <name type="scientific">Pseudomonas fluorescens</name>
    <dbReference type="NCBI Taxonomy" id="294"/>
    <lineage>
        <taxon>Bacteria</taxon>
        <taxon>Pseudomonadati</taxon>
        <taxon>Pseudomonadota</taxon>
        <taxon>Gammaproteobacteria</taxon>
        <taxon>Pseudomonadales</taxon>
        <taxon>Pseudomonadaceae</taxon>
        <taxon>Pseudomonas</taxon>
    </lineage>
</organism>
<keyword evidence="2" id="KW-0328">Glycosyltransferase</keyword>
<comment type="caution">
    <text evidence="2">The sequence shown here is derived from an EMBL/GenBank/DDBJ whole genome shotgun (WGS) entry which is preliminary data.</text>
</comment>
<evidence type="ECO:0000313" key="3">
    <source>
        <dbReference type="Proteomes" id="UP000032210"/>
    </source>
</evidence>
<sequence length="404" mass="45314">MRILWIVPYLPWPTTSGGKTRQYHLLRTLSERGHRITLLAQSKTPADDAAHAALEPLLDRLIVVPRRPLKHPLTLLAGVFAPWPLLTTVNGLSAPLQAQFAQLLTEHWDVIQVEHSYSLQPFMRTLQQRRRTFVLTEHNLESSLGGATYDRFPKWAEPFVKYDQWRCRQWERKAFDAAAHVIAVTEADAQAMRPLSSSPVSVVVNGVDSRAFAEVNADAQSQRLLFVGNYEYAPNLDAVQWLLEEIFPRVWRQCPNARLAVAGYGLPEHWRNRWPDERIEWLGFVPDLCALQRRCAGFVAALRHGGGSKLKVLEAMAAGLPLVSTAQGVSGLAVQPQAHYLAGESAEALADAIVHLLDEPSLARQLADAARVYARQYHDWAVAGNELEHIYRTLLTSKEPQPCA</sequence>
<accession>A0A0D0RJZ1</accession>
<gene>
    <name evidence="2" type="ORF">PFLU3_47580</name>
</gene>
<evidence type="ECO:0000259" key="1">
    <source>
        <dbReference type="Pfam" id="PF13439"/>
    </source>
</evidence>
<dbReference type="RefSeq" id="WP_043050959.1">
    <property type="nucleotide sequence ID" value="NZ_JXCQ01000066.1"/>
</dbReference>
<keyword evidence="2" id="KW-0808">Transferase</keyword>
<dbReference type="EC" id="2.4.1.11" evidence="2"/>
<dbReference type="SUPFAM" id="SSF53756">
    <property type="entry name" value="UDP-Glycosyltransferase/glycogen phosphorylase"/>
    <property type="match status" value="1"/>
</dbReference>
<dbReference type="InterPro" id="IPR028098">
    <property type="entry name" value="Glyco_trans_4-like_N"/>
</dbReference>
<dbReference type="Proteomes" id="UP000032210">
    <property type="component" value="Unassembled WGS sequence"/>
</dbReference>
<dbReference type="AlphaFoldDB" id="A0A0D0RJZ1"/>
<dbReference type="Pfam" id="PF13439">
    <property type="entry name" value="Glyco_transf_4"/>
    <property type="match status" value="1"/>
</dbReference>
<name>A0A0D0RJZ1_PSEFL</name>
<dbReference type="PANTHER" id="PTHR12526:SF636">
    <property type="entry name" value="BLL3647 PROTEIN"/>
    <property type="match status" value="1"/>
</dbReference>
<dbReference type="Gene3D" id="3.40.50.2000">
    <property type="entry name" value="Glycogen Phosphorylase B"/>
    <property type="match status" value="2"/>
</dbReference>
<dbReference type="PATRIC" id="fig|294.125.peg.4884"/>